<dbReference type="EMBL" id="BMRE01000004">
    <property type="protein sequence ID" value="GGU26620.1"/>
    <property type="molecule type" value="Genomic_DNA"/>
</dbReference>
<keyword evidence="2" id="KW-0489">Methyltransferase</keyword>
<dbReference type="PANTHER" id="PTHR33841:SF1">
    <property type="entry name" value="DNA METHYLTRANSFERASE A"/>
    <property type="match status" value="1"/>
</dbReference>
<reference evidence="9" key="1">
    <citation type="journal article" date="2019" name="Int. J. Syst. Evol. Microbiol.">
        <title>The Global Catalogue of Microorganisms (GCM) 10K type strain sequencing project: providing services to taxonomists for standard genome sequencing and annotation.</title>
        <authorList>
            <consortium name="The Broad Institute Genomics Platform"/>
            <consortium name="The Broad Institute Genome Sequencing Center for Infectious Disease"/>
            <person name="Wu L."/>
            <person name="Ma J."/>
        </authorList>
    </citation>
    <scope>NUCLEOTIDE SEQUENCE [LARGE SCALE GENOMIC DNA]</scope>
    <source>
        <strain evidence="9">JCM 3296</strain>
    </source>
</reference>
<accession>A0ABQ2UE97</accession>
<dbReference type="PRINTS" id="PR00507">
    <property type="entry name" value="N12N6MTFRASE"/>
</dbReference>
<feature type="region of interest" description="Disordered" evidence="5">
    <location>
        <begin position="949"/>
        <end position="971"/>
    </location>
</feature>
<dbReference type="RefSeq" id="WP_189253174.1">
    <property type="nucleotide sequence ID" value="NZ_BMRE01000004.1"/>
</dbReference>
<comment type="catalytic activity">
    <reaction evidence="4">
        <text>a 2'-deoxyadenosine in DNA + S-adenosyl-L-methionine = an N(6)-methyl-2'-deoxyadenosine in DNA + S-adenosyl-L-homocysteine + H(+)</text>
        <dbReference type="Rhea" id="RHEA:15197"/>
        <dbReference type="Rhea" id="RHEA-COMP:12418"/>
        <dbReference type="Rhea" id="RHEA-COMP:12419"/>
        <dbReference type="ChEBI" id="CHEBI:15378"/>
        <dbReference type="ChEBI" id="CHEBI:57856"/>
        <dbReference type="ChEBI" id="CHEBI:59789"/>
        <dbReference type="ChEBI" id="CHEBI:90615"/>
        <dbReference type="ChEBI" id="CHEBI:90616"/>
        <dbReference type="EC" id="2.1.1.72"/>
    </reaction>
</comment>
<protein>
    <recommendedName>
        <fullName evidence="1">site-specific DNA-methyltransferase (adenine-specific)</fullName>
        <ecNumber evidence="1">2.1.1.72</ecNumber>
    </recommendedName>
</protein>
<evidence type="ECO:0000313" key="8">
    <source>
        <dbReference type="EMBL" id="GGU26620.1"/>
    </source>
</evidence>
<keyword evidence="9" id="KW-1185">Reference proteome</keyword>
<dbReference type="SUPFAM" id="SSF53335">
    <property type="entry name" value="S-adenosyl-L-methionine-dependent methyltransferases"/>
    <property type="match status" value="1"/>
</dbReference>
<keyword evidence="3" id="KW-0808">Transferase</keyword>
<organism evidence="8 9">
    <name type="scientific">Lentzea flava</name>
    <dbReference type="NCBI Taxonomy" id="103732"/>
    <lineage>
        <taxon>Bacteria</taxon>
        <taxon>Bacillati</taxon>
        <taxon>Actinomycetota</taxon>
        <taxon>Actinomycetes</taxon>
        <taxon>Pseudonocardiales</taxon>
        <taxon>Pseudonocardiaceae</taxon>
        <taxon>Lentzea</taxon>
    </lineage>
</organism>
<evidence type="ECO:0000313" key="9">
    <source>
        <dbReference type="Proteomes" id="UP000649573"/>
    </source>
</evidence>
<sequence length="1110" mass="125281">MGRPERRRPPLDTDEFASAVSAYGSALLPRMRGHGRNEDRLRLPVSKLFERLGDVVGLRVHVHDEVTITELHSRPDIAVDVPSGRAGYVELKAPGKGTPETSTWRPHKHDREQWEKLKALPNLIYTDGSSFARYEKGVLVGSVARLDGDLSRAGSRLTAPDAFERLIRDFLFWRPPEPRSLRAIVTEVAPLCRLLRDQVLETLQKEKSTPGRKPFTGLASEWRDILFPNPDGRDNDANFADSYAQAVTFALLLARVDGINFEGRTPWAIAEQLAKKHSLLGAALAMLANPKWVGHLNIVDSLVRVIGNVDWTHVQLGDADTYARLYETFLEDYDPALRRQSGTYYTPAPVARSMVAFVDQILKKRLKKKRGFAADDVTVLDPSMGAGTFLAEVLESAANTLRRIRNTDAVPAAHLRELFANRLVGFELQAAPFAVAELRLHAVLKNRYQVELPKDEPRFLTNALDDPYAQPFPLGQLYEVLMESREKANHHKRNKPVMVVIGNPPWRENARGAAPWLERRRDPKKLVDTSNRPSLDEFRVPGAGRHEFNLSNMWTYFWRWSAWKAFEANDPAGVVALITPSAYLTSKSYAGMRRYLRETADEGWIIDLSPEEHRADTNTRIFPITQHKICIGVFVRAGEPQPEVPAKVHYRALEGTQAQKFEALAELDLDTGWSRCSPDWQAAFRPSDDTWATYPALGDLLPWQQPGVKPNRNWVYAPDADTLMQRWARLVQADKQEKAVLFKETRDRTTVEHVRPQPGVPAGAASIATESELTPRLVRLTFRSFDRQMVIHDRRVIDFPRPELWQVSGPQQVYVTEQHADVFSEGTALHFTVNVPDMHCFNSRGGRVLPLYRDARGTVPNMAPSLLTTLRHFTGMQVSAENLLAYIAAITAHPGYTKRFREQLKTPGIRVPITMDARLWRRAVEIGRRVIWLHTFGERMVDLAAGRPAGIPDDAKPQPVSPVPSGEGEIPSSARLDEATETLILGEDTLFHTAGCFRPVSRAVWNYTTGGMPVVRKWLSYRQSDPRHRKRTSELDDINPQRWTAQFDDELLELLAVLDMCVQLEPEQDQLLDEVVSGPLVTVEDLEREGILPISAAYRKPPKLGEPPLL</sequence>
<dbReference type="InterPro" id="IPR041635">
    <property type="entry name" value="Type_ISP_LLaBIII_C"/>
</dbReference>
<name>A0ABQ2UE97_9PSEU</name>
<evidence type="ECO:0000256" key="2">
    <source>
        <dbReference type="ARBA" id="ARBA00022603"/>
    </source>
</evidence>
<dbReference type="InterPro" id="IPR029063">
    <property type="entry name" value="SAM-dependent_MTases_sf"/>
</dbReference>
<evidence type="ECO:0000256" key="1">
    <source>
        <dbReference type="ARBA" id="ARBA00011900"/>
    </source>
</evidence>
<proteinExistence type="predicted"/>
<evidence type="ECO:0000256" key="3">
    <source>
        <dbReference type="ARBA" id="ARBA00022679"/>
    </source>
</evidence>
<dbReference type="InterPro" id="IPR003356">
    <property type="entry name" value="DNA_methylase_A-5"/>
</dbReference>
<dbReference type="Gene3D" id="3.40.50.150">
    <property type="entry name" value="Vaccinia Virus protein VP39"/>
    <property type="match status" value="1"/>
</dbReference>
<dbReference type="InterPro" id="IPR050953">
    <property type="entry name" value="N4_N6_ade-DNA_methylase"/>
</dbReference>
<dbReference type="EC" id="2.1.1.72" evidence="1"/>
<dbReference type="PANTHER" id="PTHR33841">
    <property type="entry name" value="DNA METHYLTRANSFERASE YEEA-RELATED"/>
    <property type="match status" value="1"/>
</dbReference>
<evidence type="ECO:0000259" key="7">
    <source>
        <dbReference type="Pfam" id="PF18135"/>
    </source>
</evidence>
<feature type="domain" description="Type ISP restriction-modification enzyme LLaBIII C-terminal specificity" evidence="7">
    <location>
        <begin position="699"/>
        <end position="1054"/>
    </location>
</feature>
<evidence type="ECO:0000256" key="4">
    <source>
        <dbReference type="ARBA" id="ARBA00047942"/>
    </source>
</evidence>
<evidence type="ECO:0000259" key="6">
    <source>
        <dbReference type="Pfam" id="PF02384"/>
    </source>
</evidence>
<comment type="caution">
    <text evidence="8">The sequence shown here is derived from an EMBL/GenBank/DDBJ whole genome shotgun (WGS) entry which is preliminary data.</text>
</comment>
<feature type="domain" description="DNA methylase adenine-specific" evidence="6">
    <location>
        <begin position="319"/>
        <end position="506"/>
    </location>
</feature>
<dbReference type="Proteomes" id="UP000649573">
    <property type="component" value="Unassembled WGS sequence"/>
</dbReference>
<evidence type="ECO:0000256" key="5">
    <source>
        <dbReference type="SAM" id="MobiDB-lite"/>
    </source>
</evidence>
<dbReference type="Pfam" id="PF02384">
    <property type="entry name" value="N6_Mtase"/>
    <property type="match status" value="1"/>
</dbReference>
<gene>
    <name evidence="8" type="ORF">GCM10010178_18760</name>
</gene>
<dbReference type="Pfam" id="PF18135">
    <property type="entry name" value="Type_ISP_C"/>
    <property type="match status" value="1"/>
</dbReference>